<dbReference type="AlphaFoldDB" id="A0A6M4M8Z3"/>
<evidence type="ECO:0000313" key="2">
    <source>
        <dbReference type="Proteomes" id="UP000219285"/>
    </source>
</evidence>
<dbReference type="Proteomes" id="UP000219285">
    <property type="component" value="Chromosome"/>
</dbReference>
<proteinExistence type="predicted"/>
<reference evidence="2" key="1">
    <citation type="submission" date="2014-12" db="EMBL/GenBank/DDBJ databases">
        <title>Complete genome sequence of a multi-drug resistant Klebsiella pneumoniae.</title>
        <authorList>
            <person name="Hua X."/>
            <person name="Chen Q."/>
            <person name="Li X."/>
            <person name="Feng Y."/>
            <person name="Ruan Z."/>
            <person name="Yu Y."/>
        </authorList>
    </citation>
    <scope>NUCLEOTIDE SEQUENCE [LARGE SCALE GENOMIC DNA]</scope>
    <source>
        <strain evidence="2">5.12</strain>
    </source>
</reference>
<gene>
    <name evidence="1" type="ORF">CA267_001925</name>
</gene>
<reference evidence="1 2" key="2">
    <citation type="submission" date="2020-04" db="EMBL/GenBank/DDBJ databases">
        <title>Complete genome sequence of Alteromonas pelagimontana 5.12T.</title>
        <authorList>
            <person name="Sinha R.K."/>
            <person name="Krishnan K.P."/>
            <person name="Kurian J.P."/>
        </authorList>
    </citation>
    <scope>NUCLEOTIDE SEQUENCE [LARGE SCALE GENOMIC DNA]</scope>
    <source>
        <strain evidence="1 2">5.12</strain>
    </source>
</reference>
<accession>A0A6M4M8Z3</accession>
<evidence type="ECO:0000313" key="1">
    <source>
        <dbReference type="EMBL" id="QJR79642.1"/>
    </source>
</evidence>
<organism evidence="1 2">
    <name type="scientific">Alteromonas pelagimontana</name>
    <dbReference type="NCBI Taxonomy" id="1858656"/>
    <lineage>
        <taxon>Bacteria</taxon>
        <taxon>Pseudomonadati</taxon>
        <taxon>Pseudomonadota</taxon>
        <taxon>Gammaproteobacteria</taxon>
        <taxon>Alteromonadales</taxon>
        <taxon>Alteromonadaceae</taxon>
        <taxon>Alteromonas/Salinimonas group</taxon>
        <taxon>Alteromonas</taxon>
    </lineage>
</organism>
<dbReference type="RefSeq" id="WP_075609037.1">
    <property type="nucleotide sequence ID" value="NZ_CP052766.1"/>
</dbReference>
<dbReference type="KEGG" id="apel:CA267_001925"/>
<name>A0A6M4M8Z3_9ALTE</name>
<keyword evidence="2" id="KW-1185">Reference proteome</keyword>
<dbReference type="EMBL" id="CP052766">
    <property type="protein sequence ID" value="QJR79642.1"/>
    <property type="molecule type" value="Genomic_DNA"/>
</dbReference>
<protein>
    <submittedName>
        <fullName evidence="1">Uncharacterized protein</fullName>
    </submittedName>
</protein>
<sequence>MLTIFEVLTLTAAFIVFGWVIIAHCRIENVEVEKEIPDNVIPFGIGKTKRLEENLHLFLQADQALADEQHERYMALYMQATSSAKELLRDRVVERKTG</sequence>